<dbReference type="Gene3D" id="3.40.50.300">
    <property type="entry name" value="P-loop containing nucleotide triphosphate hydrolases"/>
    <property type="match status" value="1"/>
</dbReference>
<evidence type="ECO:0000313" key="3">
    <source>
        <dbReference type="Proteomes" id="UP000297391"/>
    </source>
</evidence>
<dbReference type="SUPFAM" id="SSF52540">
    <property type="entry name" value="P-loop containing nucleoside triphosphate hydrolases"/>
    <property type="match status" value="1"/>
</dbReference>
<dbReference type="InterPro" id="IPR045063">
    <property type="entry name" value="Dynamin_N"/>
</dbReference>
<gene>
    <name evidence="2" type="ORF">DYL59_26765</name>
</gene>
<dbReference type="OrthoDB" id="7230468at2"/>
<evidence type="ECO:0000259" key="1">
    <source>
        <dbReference type="Pfam" id="PF00350"/>
    </source>
</evidence>
<dbReference type="EMBL" id="QUZU01000049">
    <property type="protein sequence ID" value="TFY85111.1"/>
    <property type="molecule type" value="Genomic_DNA"/>
</dbReference>
<comment type="caution">
    <text evidence="2">The sequence shown here is derived from an EMBL/GenBank/DDBJ whole genome shotgun (WGS) entry which is preliminary data.</text>
</comment>
<dbReference type="Proteomes" id="UP000297391">
    <property type="component" value="Unassembled WGS sequence"/>
</dbReference>
<accession>A0A4Z0AFJ5</accession>
<name>A0A4Z0AFJ5_9PSED</name>
<keyword evidence="3" id="KW-1185">Reference proteome</keyword>
<protein>
    <submittedName>
        <fullName evidence="2">Dynamin</fullName>
    </submittedName>
</protein>
<reference evidence="2 3" key="1">
    <citation type="journal article" date="2019" name="Syst. Appl. Microbiol.">
        <title>New species of pathogenic Pseudomonas isolated from citrus in Tunisia: Proposal of Pseudomonas kairouanensis sp. nov. and Pseudomonas nabeulensis sp. nov.</title>
        <authorList>
            <person name="Oueslati M."/>
            <person name="Mulet M."/>
            <person name="Gomila M."/>
            <person name="Berge O."/>
            <person name="Hajlaoui M.R."/>
            <person name="Lalucat J."/>
            <person name="Sadfi-Zouaoui N."/>
            <person name="Garcia-Valdes E."/>
        </authorList>
    </citation>
    <scope>NUCLEOTIDE SEQUENCE [LARGE SCALE GENOMIC DNA]</scope>
    <source>
        <strain evidence="2 3">KC12</strain>
    </source>
</reference>
<evidence type="ECO:0000313" key="2">
    <source>
        <dbReference type="EMBL" id="TFY85111.1"/>
    </source>
</evidence>
<dbReference type="Pfam" id="PF00350">
    <property type="entry name" value="Dynamin_N"/>
    <property type="match status" value="1"/>
</dbReference>
<sequence length="587" mass="63731">MSGVTRDELMGAFEHLQARFEQQKSDIHAKDRAFNAQREAFVQRNIDHTLTMLNAISTDNPLHALAHSLSQRLADQFEVWRKQVESRVKGAQFREGFNDSLLVFVYGKVKSGKSSLGNYVAWGHTEPTAPMKAQATVQPVYFSAEQTAVEGGDKHKEAEHSLQFRVGATEATSSIQGFRLPGLTWVDSPGLHSVNRANGDLAREYVEHADLILYTMSSQAPGRDSDMGEVAQLLADEKPLMVLLTGSDTTEEDEDDDGNETCEIVMKPLKDQQAQVQYVSDELVKLKATALHSTRVLPLSTRFAQTHPQALAESGVGALFETLNGICVSDGLRLKLTTPMQNLRNAIKDTAADLALVAELAKGFEQQIREQGNGIQQEVRNLGLAGAARMSRYVNQQFDAGQDDQLESKLRKELATVMGNLADEAMALIGSKQRDGLKKAFDASRLGALPAYREITEAKQYRAGTESGTKTAWGAGGTLIGGALGFLVGGLPGALLGASLGSTSSLAGRSAKARYATHQVVVGDNLEEQRQAALDAFANAVPALLGEHVMSLYEPVRASMQNYCEVLVNEIARLNDELDSLVETTRS</sequence>
<organism evidence="2 3">
    <name type="scientific">Pseudomonas kairouanensis</name>
    <dbReference type="NCBI Taxonomy" id="2293832"/>
    <lineage>
        <taxon>Bacteria</taxon>
        <taxon>Pseudomonadati</taxon>
        <taxon>Pseudomonadota</taxon>
        <taxon>Gammaproteobacteria</taxon>
        <taxon>Pseudomonadales</taxon>
        <taxon>Pseudomonadaceae</taxon>
        <taxon>Pseudomonas</taxon>
    </lineage>
</organism>
<proteinExistence type="predicted"/>
<feature type="domain" description="Dynamin N-terminal" evidence="1">
    <location>
        <begin position="105"/>
        <end position="239"/>
    </location>
</feature>
<dbReference type="InterPro" id="IPR027417">
    <property type="entry name" value="P-loop_NTPase"/>
</dbReference>
<dbReference type="AlphaFoldDB" id="A0A4Z0AFJ5"/>
<dbReference type="RefSeq" id="WP_135291847.1">
    <property type="nucleotide sequence ID" value="NZ_QUZU01000049.1"/>
</dbReference>